<feature type="domain" description="TfuA-like core" evidence="2">
    <location>
        <begin position="49"/>
        <end position="167"/>
    </location>
</feature>
<dbReference type="Proteomes" id="UP001598251">
    <property type="component" value="Unassembled WGS sequence"/>
</dbReference>
<evidence type="ECO:0000259" key="2">
    <source>
        <dbReference type="Pfam" id="PF07812"/>
    </source>
</evidence>
<accession>A0ABW6EMK9</accession>
<sequence length="460" mass="49460">MTLHVYVGPTLTGDDVLLAAPHAVVHRPVRHGDLLALRTGPDDTVVIIDGVSHQGAAVRHEEIIDVLARGTRVLGAAGAGALRAAELGLYGMEGVGLVFGMYSRGTLDSDDEVAVGHPSPGGRREPGLPLVNLRWTISNAIAAEALRAAEGEAVLAAARALHYTERTWDALCRTAPQPRPAPQQLPAPTEAARKLREFARRRPELSDLMRRDAHCALARSLGDRPALATATPAWMVPRTIHLERPRRAFRPAVAGRHDAVSELDVLRFQQLYAPDFPARYRRFALTRIAGPHLAAEDRGLAHAVMTAAGERGITHEALPAEAWSYWLTPEERREDSPERRLLTLLVRSFRSAPGAAPFDDAPDELRGGEEAWRASADAVAAAAGLTRRMESEGSGRSPRRAPSAPLHGHLGDIWQADGADALDAAARDRGFLSAAEAEEAARPFFPLHGTGALPRPPTSA</sequence>
<dbReference type="Pfam" id="PF07812">
    <property type="entry name" value="TfuA"/>
    <property type="match status" value="1"/>
</dbReference>
<gene>
    <name evidence="3" type="ORF">ACFWSS_22245</name>
</gene>
<dbReference type="RefSeq" id="WP_382830330.1">
    <property type="nucleotide sequence ID" value="NZ_JBHXLY010000038.1"/>
</dbReference>
<evidence type="ECO:0000313" key="4">
    <source>
        <dbReference type="Proteomes" id="UP001598251"/>
    </source>
</evidence>
<comment type="caution">
    <text evidence="3">The sequence shown here is derived from an EMBL/GenBank/DDBJ whole genome shotgun (WGS) entry which is preliminary data.</text>
</comment>
<evidence type="ECO:0000313" key="3">
    <source>
        <dbReference type="EMBL" id="MFD4215599.1"/>
    </source>
</evidence>
<reference evidence="3 4" key="1">
    <citation type="submission" date="2024-09" db="EMBL/GenBank/DDBJ databases">
        <title>The Natural Products Discovery Center: Release of the First 8490 Sequenced Strains for Exploring Actinobacteria Biosynthetic Diversity.</title>
        <authorList>
            <person name="Kalkreuter E."/>
            <person name="Kautsar S.A."/>
            <person name="Yang D."/>
            <person name="Bader C.D."/>
            <person name="Teijaro C.N."/>
            <person name="Fluegel L."/>
            <person name="Davis C.M."/>
            <person name="Simpson J.R."/>
            <person name="Lauterbach L."/>
            <person name="Steele A.D."/>
            <person name="Gui C."/>
            <person name="Meng S."/>
            <person name="Li G."/>
            <person name="Viehrig K."/>
            <person name="Ye F."/>
            <person name="Su P."/>
            <person name="Kiefer A.F."/>
            <person name="Nichols A."/>
            <person name="Cepeda A.J."/>
            <person name="Yan W."/>
            <person name="Fan B."/>
            <person name="Jiang Y."/>
            <person name="Adhikari A."/>
            <person name="Zheng C.-J."/>
            <person name="Schuster L."/>
            <person name="Cowan T.M."/>
            <person name="Smanski M.J."/>
            <person name="Chevrette M.G."/>
            <person name="De Carvalho L.P.S."/>
            <person name="Shen B."/>
        </authorList>
    </citation>
    <scope>NUCLEOTIDE SEQUENCE [LARGE SCALE GENOMIC DNA]</scope>
    <source>
        <strain evidence="3 4">NPDC058546</strain>
    </source>
</reference>
<proteinExistence type="predicted"/>
<keyword evidence="4" id="KW-1185">Reference proteome</keyword>
<organism evidence="3 4">
    <name type="scientific">Streptomyces sindenensis</name>
    <dbReference type="NCBI Taxonomy" id="67363"/>
    <lineage>
        <taxon>Bacteria</taxon>
        <taxon>Bacillati</taxon>
        <taxon>Actinomycetota</taxon>
        <taxon>Actinomycetes</taxon>
        <taxon>Kitasatosporales</taxon>
        <taxon>Streptomycetaceae</taxon>
        <taxon>Streptomyces</taxon>
    </lineage>
</organism>
<protein>
    <submittedName>
        <fullName evidence="3">TfuA-like protein</fullName>
    </submittedName>
</protein>
<name>A0ABW6EMK9_9ACTN</name>
<evidence type="ECO:0000256" key="1">
    <source>
        <dbReference type="SAM" id="MobiDB-lite"/>
    </source>
</evidence>
<dbReference type="InterPro" id="IPR012924">
    <property type="entry name" value="TfuA_core"/>
</dbReference>
<feature type="region of interest" description="Disordered" evidence="1">
    <location>
        <begin position="383"/>
        <end position="411"/>
    </location>
</feature>
<dbReference type="EMBL" id="JBHXOF010000014">
    <property type="protein sequence ID" value="MFD4215599.1"/>
    <property type="molecule type" value="Genomic_DNA"/>
</dbReference>